<protein>
    <submittedName>
        <fullName evidence="1">Uncharacterized protein</fullName>
    </submittedName>
</protein>
<keyword evidence="2" id="KW-1185">Reference proteome</keyword>
<proteinExistence type="predicted"/>
<comment type="caution">
    <text evidence="1">The sequence shown here is derived from an EMBL/GenBank/DDBJ whole genome shotgun (WGS) entry which is preliminary data.</text>
</comment>
<organism evidence="1 2">
    <name type="scientific">Populus alba</name>
    <name type="common">White poplar</name>
    <dbReference type="NCBI Taxonomy" id="43335"/>
    <lineage>
        <taxon>Eukaryota</taxon>
        <taxon>Viridiplantae</taxon>
        <taxon>Streptophyta</taxon>
        <taxon>Embryophyta</taxon>
        <taxon>Tracheophyta</taxon>
        <taxon>Spermatophyta</taxon>
        <taxon>Magnoliopsida</taxon>
        <taxon>eudicotyledons</taxon>
        <taxon>Gunneridae</taxon>
        <taxon>Pentapetalae</taxon>
        <taxon>rosids</taxon>
        <taxon>fabids</taxon>
        <taxon>Malpighiales</taxon>
        <taxon>Salicaceae</taxon>
        <taxon>Saliceae</taxon>
        <taxon>Populus</taxon>
    </lineage>
</organism>
<gene>
    <name evidence="1" type="ORF">D5086_010740</name>
</gene>
<sequence length="958" mass="107808">MGICTSKPSPNSTLFSPVAIQAKDNSIPTNDTAKPDPTTASLNDHTNKTTVEPVKKSPLFPFYSPSPAHRFFSKKSSPARTPARNAASANSTPKRFFKRPFPPPSPAKHIRAVLARRHGSVKPNGAAIPEGSETGGEGLDKSFGFSKHFGNKYELGDEVGRGHFGLCEGGELLDKILARGGKYAEDDAKAVMIQILNVVAFFHLQGVVHRDLKPENFLFTSKDENSQLKAIDFGLSDFVKPDERLNDIVGSAYYVAPEVLHRCYGTEADVWSIGVIAYILLCGSRPFWARTESGIFRTVLKADPSFDETPWPSLSPEAKDFVKQLLNKDPRKRLTAAQALSHPWIKNSNDLKVPLDIHIFKLMKAYMRSTCLRKAALRALSKTLTVDELFYLKEQFALLEPNKNGAISLENIKAALMKNGTDAMKDSHIPDFIASLNALQYRRMDFEEFCAAALSVHQLEALDRWEQRARCAYELFEKDGNRAIVIEELASELGLGPSVPLHAVLHDWIRHTDGKLSFLGFVKLLRGASSRILAKAHMRIQNLHCKAVVKNLVAAKNSLLDMAPNSDRKRKRRVVCLSSSSSSEDGSDDDEVEEISGDESNYSDEEEDGGEEEEEEESVCERVISLLKEGNELEGLYLKHCKAYLRHYGLRLAGAKAVCIQRIKEHWRLKDENGEELYPRSSFLINCRGDVCKGDVVMFVQKVYSKFNKVTRHGKILGRRTVAGRVVKESYGSAKQQHTFTVEVLWSKGVKKLPPLSPLLVKGRNLYKLRTFRQCWINEAERQKVLAEKHKRGTAARLMRTMKKSTMAWSENGDAKCHKRAHHRRPSQMRKMTELEKRKPIDGCRRDTLQLLETFKNHHQQALASLDVNRNMNLHGSKTFWKHRKRGNINVDMGPTLQAFACPSQCISQIEPHQRSVPCHSSRYDTDSSSTVMALPSWRPYAGTIVMHTQYPGFMSKQ</sequence>
<reference evidence="1 2" key="1">
    <citation type="journal article" date="2024" name="Plant Biotechnol. J.">
        <title>Genome and CRISPR/Cas9 system of a widespread forest tree (Populus alba) in the world.</title>
        <authorList>
            <person name="Liu Y.J."/>
            <person name="Jiang P.F."/>
            <person name="Han X.M."/>
            <person name="Li X.Y."/>
            <person name="Wang H.M."/>
            <person name="Wang Y.J."/>
            <person name="Wang X.X."/>
            <person name="Zeng Q.Y."/>
        </authorList>
    </citation>
    <scope>NUCLEOTIDE SEQUENCE [LARGE SCALE GENOMIC DNA]</scope>
    <source>
        <strain evidence="2">cv. PAL-ZL1</strain>
    </source>
</reference>
<name>A0ACC4CB11_POPAL</name>
<accession>A0ACC4CB11</accession>
<dbReference type="EMBL" id="RCHU02000005">
    <property type="protein sequence ID" value="KAL3592100.1"/>
    <property type="molecule type" value="Genomic_DNA"/>
</dbReference>
<dbReference type="Proteomes" id="UP000309997">
    <property type="component" value="Unassembled WGS sequence"/>
</dbReference>
<evidence type="ECO:0000313" key="1">
    <source>
        <dbReference type="EMBL" id="KAL3592100.1"/>
    </source>
</evidence>
<evidence type="ECO:0000313" key="2">
    <source>
        <dbReference type="Proteomes" id="UP000309997"/>
    </source>
</evidence>